<feature type="compositionally biased region" description="Polar residues" evidence="1">
    <location>
        <begin position="1"/>
        <end position="16"/>
    </location>
</feature>
<organism evidence="2 3">
    <name type="scientific">Austropuccinia psidii MF-1</name>
    <dbReference type="NCBI Taxonomy" id="1389203"/>
    <lineage>
        <taxon>Eukaryota</taxon>
        <taxon>Fungi</taxon>
        <taxon>Dikarya</taxon>
        <taxon>Basidiomycota</taxon>
        <taxon>Pucciniomycotina</taxon>
        <taxon>Pucciniomycetes</taxon>
        <taxon>Pucciniales</taxon>
        <taxon>Sphaerophragmiaceae</taxon>
        <taxon>Austropuccinia</taxon>
    </lineage>
</organism>
<evidence type="ECO:0000313" key="2">
    <source>
        <dbReference type="EMBL" id="MBW0482292.1"/>
    </source>
</evidence>
<dbReference type="AlphaFoldDB" id="A0A9Q3GWR1"/>
<gene>
    <name evidence="2" type="ORF">O181_022007</name>
</gene>
<dbReference type="EMBL" id="AVOT02006721">
    <property type="protein sequence ID" value="MBW0482292.1"/>
    <property type="molecule type" value="Genomic_DNA"/>
</dbReference>
<evidence type="ECO:0000313" key="3">
    <source>
        <dbReference type="Proteomes" id="UP000765509"/>
    </source>
</evidence>
<dbReference type="Proteomes" id="UP000765509">
    <property type="component" value="Unassembled WGS sequence"/>
</dbReference>
<reference evidence="2" key="1">
    <citation type="submission" date="2021-03" db="EMBL/GenBank/DDBJ databases">
        <title>Draft genome sequence of rust myrtle Austropuccinia psidii MF-1, a brazilian biotype.</title>
        <authorList>
            <person name="Quecine M.C."/>
            <person name="Pachon D.M.R."/>
            <person name="Bonatelli M.L."/>
            <person name="Correr F.H."/>
            <person name="Franceschini L.M."/>
            <person name="Leite T.F."/>
            <person name="Margarido G.R.A."/>
            <person name="Almeida C.A."/>
            <person name="Ferrarezi J.A."/>
            <person name="Labate C.A."/>
        </authorList>
    </citation>
    <scope>NUCLEOTIDE SEQUENCE</scope>
    <source>
        <strain evidence="2">MF-1</strain>
    </source>
</reference>
<protein>
    <submittedName>
        <fullName evidence="2">Uncharacterized protein</fullName>
    </submittedName>
</protein>
<feature type="region of interest" description="Disordered" evidence="1">
    <location>
        <begin position="1"/>
        <end position="28"/>
    </location>
</feature>
<accession>A0A9Q3GWR1</accession>
<name>A0A9Q3GWR1_9BASI</name>
<proteinExistence type="predicted"/>
<sequence>MTPTTSGSNHSIQSNGYGPGHSNHKSKIQECKWRGEGQMEDARAFTSSQRLSRIFENPLESLEPDITSIPVVESECFQPAAV</sequence>
<evidence type="ECO:0000256" key="1">
    <source>
        <dbReference type="SAM" id="MobiDB-lite"/>
    </source>
</evidence>
<comment type="caution">
    <text evidence="2">The sequence shown here is derived from an EMBL/GenBank/DDBJ whole genome shotgun (WGS) entry which is preliminary data.</text>
</comment>
<keyword evidence="3" id="KW-1185">Reference proteome</keyword>